<gene>
    <name evidence="12" type="ORF">C8D97_106123</name>
</gene>
<dbReference type="AlphaFoldDB" id="A0A316FT00"/>
<evidence type="ECO:0000256" key="3">
    <source>
        <dbReference type="ARBA" id="ARBA00006730"/>
    </source>
</evidence>
<comment type="similarity">
    <text evidence="3">Belongs to the DAMOX/DASOX family.</text>
</comment>
<dbReference type="EC" id="1.4.3.3" evidence="8"/>
<dbReference type="InterPro" id="IPR012727">
    <property type="entry name" value="Gly_oxidase_ThiO"/>
</dbReference>
<dbReference type="NCBIfam" id="TIGR02352">
    <property type="entry name" value="thiamin_ThiO"/>
    <property type="match status" value="1"/>
</dbReference>
<evidence type="ECO:0000256" key="4">
    <source>
        <dbReference type="ARBA" id="ARBA00022630"/>
    </source>
</evidence>
<dbReference type="EMBL" id="QGGU01000006">
    <property type="protein sequence ID" value="PWK50836.1"/>
    <property type="molecule type" value="Genomic_DNA"/>
</dbReference>
<dbReference type="Gene3D" id="3.30.9.10">
    <property type="entry name" value="D-Amino Acid Oxidase, subunit A, domain 2"/>
    <property type="match status" value="1"/>
</dbReference>
<organism evidence="12 13">
    <name type="scientific">Pleionea mediterranea</name>
    <dbReference type="NCBI Taxonomy" id="523701"/>
    <lineage>
        <taxon>Bacteria</taxon>
        <taxon>Pseudomonadati</taxon>
        <taxon>Pseudomonadota</taxon>
        <taxon>Gammaproteobacteria</taxon>
        <taxon>Oceanospirillales</taxon>
        <taxon>Pleioneaceae</taxon>
        <taxon>Pleionea</taxon>
    </lineage>
</organism>
<dbReference type="InterPro" id="IPR036188">
    <property type="entry name" value="FAD/NAD-bd_sf"/>
</dbReference>
<comment type="caution">
    <text evidence="12">The sequence shown here is derived from an EMBL/GenBank/DDBJ whole genome shotgun (WGS) entry which is preliminary data.</text>
</comment>
<protein>
    <recommendedName>
        <fullName evidence="9">D-amino-acid oxidase</fullName>
        <ecNumber evidence="8">1.4.3.3</ecNumber>
    </recommendedName>
</protein>
<dbReference type="InterPro" id="IPR006076">
    <property type="entry name" value="FAD-dep_OxRdtase"/>
</dbReference>
<proteinExistence type="inferred from homology"/>
<evidence type="ECO:0000256" key="8">
    <source>
        <dbReference type="ARBA" id="ARBA00039101"/>
    </source>
</evidence>
<dbReference type="GO" id="GO:0046416">
    <property type="term" value="P:D-amino acid metabolic process"/>
    <property type="evidence" value="ECO:0007669"/>
    <property type="project" value="InterPro"/>
</dbReference>
<comment type="catalytic activity">
    <reaction evidence="10">
        <text>a D-alpha-amino acid + O2 + H2O = a 2-oxocarboxylate + H2O2 + NH4(+)</text>
        <dbReference type="Rhea" id="RHEA:21816"/>
        <dbReference type="ChEBI" id="CHEBI:15377"/>
        <dbReference type="ChEBI" id="CHEBI:15379"/>
        <dbReference type="ChEBI" id="CHEBI:16240"/>
        <dbReference type="ChEBI" id="CHEBI:28938"/>
        <dbReference type="ChEBI" id="CHEBI:35179"/>
        <dbReference type="ChEBI" id="CHEBI:59871"/>
        <dbReference type="EC" id="1.4.3.3"/>
    </reaction>
    <physiologicalReaction direction="left-to-right" evidence="10">
        <dbReference type="Rhea" id="RHEA:21817"/>
    </physiologicalReaction>
</comment>
<evidence type="ECO:0000256" key="1">
    <source>
        <dbReference type="ARBA" id="ARBA00001974"/>
    </source>
</evidence>
<evidence type="ECO:0000313" key="12">
    <source>
        <dbReference type="EMBL" id="PWK50836.1"/>
    </source>
</evidence>
<evidence type="ECO:0000256" key="9">
    <source>
        <dbReference type="ARBA" id="ARBA00039751"/>
    </source>
</evidence>
<dbReference type="GO" id="GO:0071949">
    <property type="term" value="F:FAD binding"/>
    <property type="evidence" value="ECO:0007669"/>
    <property type="project" value="InterPro"/>
</dbReference>
<dbReference type="Gene3D" id="3.50.50.60">
    <property type="entry name" value="FAD/NAD(P)-binding domain"/>
    <property type="match status" value="1"/>
</dbReference>
<dbReference type="SUPFAM" id="SSF51905">
    <property type="entry name" value="FAD/NAD(P)-binding domain"/>
    <property type="match status" value="1"/>
</dbReference>
<dbReference type="GO" id="GO:0003884">
    <property type="term" value="F:D-amino-acid oxidase activity"/>
    <property type="evidence" value="ECO:0007669"/>
    <property type="project" value="UniProtKB-EC"/>
</dbReference>
<dbReference type="SUPFAM" id="SSF54373">
    <property type="entry name" value="FAD-linked reductases, C-terminal domain"/>
    <property type="match status" value="1"/>
</dbReference>
<comment type="pathway">
    <text evidence="2">Cofactor biosynthesis; thiamine diphosphate biosynthesis.</text>
</comment>
<dbReference type="GO" id="GO:0009229">
    <property type="term" value="P:thiamine diphosphate biosynthetic process"/>
    <property type="evidence" value="ECO:0007669"/>
    <property type="project" value="UniProtKB-UniPathway"/>
</dbReference>
<dbReference type="OrthoDB" id="9790035at2"/>
<evidence type="ECO:0000313" key="13">
    <source>
        <dbReference type="Proteomes" id="UP000245790"/>
    </source>
</evidence>
<feature type="domain" description="FAD dependent oxidoreductase" evidence="11">
    <location>
        <begin position="10"/>
        <end position="351"/>
    </location>
</feature>
<evidence type="ECO:0000259" key="11">
    <source>
        <dbReference type="Pfam" id="PF01266"/>
    </source>
</evidence>
<dbReference type="RefSeq" id="WP_109763499.1">
    <property type="nucleotide sequence ID" value="NZ_QGGU01000006.1"/>
</dbReference>
<keyword evidence="4" id="KW-0285">Flavoprotein</keyword>
<keyword evidence="13" id="KW-1185">Reference proteome</keyword>
<dbReference type="UniPathway" id="UPA00060"/>
<dbReference type="InterPro" id="IPR023209">
    <property type="entry name" value="DAO"/>
</dbReference>
<reference evidence="12 13" key="1">
    <citation type="submission" date="2018-05" db="EMBL/GenBank/DDBJ databases">
        <title>Genomic Encyclopedia of Type Strains, Phase IV (KMG-IV): sequencing the most valuable type-strain genomes for metagenomic binning, comparative biology and taxonomic classification.</title>
        <authorList>
            <person name="Goeker M."/>
        </authorList>
    </citation>
    <scope>NUCLEOTIDE SEQUENCE [LARGE SCALE GENOMIC DNA]</scope>
    <source>
        <strain evidence="12 13">DSM 25350</strain>
    </source>
</reference>
<dbReference type="Proteomes" id="UP000245790">
    <property type="component" value="Unassembled WGS sequence"/>
</dbReference>
<evidence type="ECO:0000256" key="6">
    <source>
        <dbReference type="ARBA" id="ARBA00022977"/>
    </source>
</evidence>
<sequence>MNKSKTEHYKIAIVGAGIMGRLLAWRLLCDGHKITLFDKDPVEQGDAAAFTAAGMLTPFSEIETAESLIFEMGMQSLTLWPDYIKQWQANVGYQNTGSLIVAHGSDRADLRRFNQRLFSQQNLKPLIQHYQCVSLNAQQLQQKDPELAERFDSATFLANEAWLSPTKVMAVLAEKLQQQNIQWHSNCFIQSLSGNKVNTSSQSYSFDKVFDCRGIGAKSDWSTLRAVRGEIIKLYAPEVSIKHLVRLMHPRYRLYLVPQPEHHYLIGATQLETESCAAITVRSCLELLSAAYSLHSGFAEANLIDSRVNVRPALNDNLPKVLTKNSLIRINGLFRHGFLLAPAIAEEISYWLQHNKTNKFATLFCEDK</sequence>
<evidence type="ECO:0000256" key="7">
    <source>
        <dbReference type="ARBA" id="ARBA00023002"/>
    </source>
</evidence>
<accession>A0A316FT00</accession>
<keyword evidence="6" id="KW-0784">Thiamine biosynthesis</keyword>
<dbReference type="GO" id="GO:0009228">
    <property type="term" value="P:thiamine biosynthetic process"/>
    <property type="evidence" value="ECO:0007669"/>
    <property type="project" value="UniProtKB-KW"/>
</dbReference>
<evidence type="ECO:0000256" key="10">
    <source>
        <dbReference type="ARBA" id="ARBA00049547"/>
    </source>
</evidence>
<keyword evidence="7" id="KW-0560">Oxidoreductase</keyword>
<comment type="cofactor">
    <cofactor evidence="1">
        <name>FAD</name>
        <dbReference type="ChEBI" id="CHEBI:57692"/>
    </cofactor>
</comment>
<dbReference type="PANTHER" id="PTHR11530">
    <property type="entry name" value="D-AMINO ACID OXIDASE"/>
    <property type="match status" value="1"/>
</dbReference>
<dbReference type="PANTHER" id="PTHR11530:SF11">
    <property type="entry name" value="D-ASPARTATE OXIDASE"/>
    <property type="match status" value="1"/>
</dbReference>
<dbReference type="Pfam" id="PF01266">
    <property type="entry name" value="DAO"/>
    <property type="match status" value="1"/>
</dbReference>
<evidence type="ECO:0000256" key="2">
    <source>
        <dbReference type="ARBA" id="ARBA00004948"/>
    </source>
</evidence>
<name>A0A316FT00_9GAMM</name>
<keyword evidence="5" id="KW-0274">FAD</keyword>
<evidence type="ECO:0000256" key="5">
    <source>
        <dbReference type="ARBA" id="ARBA00022827"/>
    </source>
</evidence>